<dbReference type="EMBL" id="CACRXK020007573">
    <property type="protein sequence ID" value="CAB4012602.1"/>
    <property type="molecule type" value="Genomic_DNA"/>
</dbReference>
<accession>A0A7D9EMP6</accession>
<organism evidence="1 2">
    <name type="scientific">Paramuricea clavata</name>
    <name type="common">Red gorgonian</name>
    <name type="synonym">Violescent sea-whip</name>
    <dbReference type="NCBI Taxonomy" id="317549"/>
    <lineage>
        <taxon>Eukaryota</taxon>
        <taxon>Metazoa</taxon>
        <taxon>Cnidaria</taxon>
        <taxon>Anthozoa</taxon>
        <taxon>Octocorallia</taxon>
        <taxon>Malacalcyonacea</taxon>
        <taxon>Plexauridae</taxon>
        <taxon>Paramuricea</taxon>
    </lineage>
</organism>
<gene>
    <name evidence="1" type="ORF">PACLA_8A025460</name>
</gene>
<reference evidence="1" key="1">
    <citation type="submission" date="2020-04" db="EMBL/GenBank/DDBJ databases">
        <authorList>
            <person name="Alioto T."/>
            <person name="Alioto T."/>
            <person name="Gomez Garrido J."/>
        </authorList>
    </citation>
    <scope>NUCLEOTIDE SEQUENCE</scope>
    <source>
        <strain evidence="1">A484AB</strain>
    </source>
</reference>
<evidence type="ECO:0000313" key="1">
    <source>
        <dbReference type="EMBL" id="CAB4012602.1"/>
    </source>
</evidence>
<keyword evidence="2" id="KW-1185">Reference proteome</keyword>
<proteinExistence type="predicted"/>
<sequence>MVAIRSLVVMQQEIVIYSVFNHVLSKRLLCTFHLIRNSVNLDEKWLHQPSQTHQVS</sequence>
<comment type="caution">
    <text evidence="1">The sequence shown here is derived from an EMBL/GenBank/DDBJ whole genome shotgun (WGS) entry which is preliminary data.</text>
</comment>
<name>A0A7D9EMP6_PARCT</name>
<dbReference type="AlphaFoldDB" id="A0A7D9EMP6"/>
<dbReference type="Proteomes" id="UP001152795">
    <property type="component" value="Unassembled WGS sequence"/>
</dbReference>
<protein>
    <submittedName>
        <fullName evidence="1">Uncharacterized protein</fullName>
    </submittedName>
</protein>
<evidence type="ECO:0000313" key="2">
    <source>
        <dbReference type="Proteomes" id="UP001152795"/>
    </source>
</evidence>